<dbReference type="EMBL" id="CAAALY010270312">
    <property type="protein sequence ID" value="VEL41649.1"/>
    <property type="molecule type" value="Genomic_DNA"/>
</dbReference>
<evidence type="ECO:0000256" key="6">
    <source>
        <dbReference type="SAM" id="Phobius"/>
    </source>
</evidence>
<keyword evidence="8" id="KW-1185">Reference proteome</keyword>
<evidence type="ECO:0000313" key="8">
    <source>
        <dbReference type="Proteomes" id="UP000784294"/>
    </source>
</evidence>
<protein>
    <recommendedName>
        <fullName evidence="9">Cationic amino acid transporter C-terminal domain-containing protein</fullName>
    </recommendedName>
</protein>
<feature type="transmembrane region" description="Helical" evidence="6">
    <location>
        <begin position="266"/>
        <end position="290"/>
    </location>
</feature>
<keyword evidence="2" id="KW-0813">Transport</keyword>
<evidence type="ECO:0000313" key="7">
    <source>
        <dbReference type="EMBL" id="VEL41649.1"/>
    </source>
</evidence>
<dbReference type="Gene3D" id="1.20.1740.10">
    <property type="entry name" value="Amino acid/polyamine transporter I"/>
    <property type="match status" value="1"/>
</dbReference>
<dbReference type="InterPro" id="IPR002293">
    <property type="entry name" value="AA/rel_permease1"/>
</dbReference>
<feature type="transmembrane region" description="Helical" evidence="6">
    <location>
        <begin position="479"/>
        <end position="498"/>
    </location>
</feature>
<evidence type="ECO:0000256" key="1">
    <source>
        <dbReference type="ARBA" id="ARBA00004141"/>
    </source>
</evidence>
<dbReference type="OrthoDB" id="3900342at2759"/>
<organism evidence="7 8">
    <name type="scientific">Protopolystoma xenopodis</name>
    <dbReference type="NCBI Taxonomy" id="117903"/>
    <lineage>
        <taxon>Eukaryota</taxon>
        <taxon>Metazoa</taxon>
        <taxon>Spiralia</taxon>
        <taxon>Lophotrochozoa</taxon>
        <taxon>Platyhelminthes</taxon>
        <taxon>Monogenea</taxon>
        <taxon>Polyopisthocotylea</taxon>
        <taxon>Polystomatidea</taxon>
        <taxon>Polystomatidae</taxon>
        <taxon>Protopolystoma</taxon>
    </lineage>
</organism>
<feature type="transmembrane region" description="Helical" evidence="6">
    <location>
        <begin position="126"/>
        <end position="148"/>
    </location>
</feature>
<feature type="transmembrane region" description="Helical" evidence="6">
    <location>
        <begin position="222"/>
        <end position="245"/>
    </location>
</feature>
<feature type="transmembrane region" description="Helical" evidence="6">
    <location>
        <begin position="315"/>
        <end position="341"/>
    </location>
</feature>
<feature type="transmembrane region" description="Helical" evidence="6">
    <location>
        <begin position="191"/>
        <end position="216"/>
    </location>
</feature>
<evidence type="ECO:0000256" key="3">
    <source>
        <dbReference type="ARBA" id="ARBA00022692"/>
    </source>
</evidence>
<dbReference type="AlphaFoldDB" id="A0A3S5AZN6"/>
<gene>
    <name evidence="7" type="ORF">PXEA_LOCUS35089</name>
</gene>
<feature type="transmembrane region" description="Helical" evidence="6">
    <location>
        <begin position="100"/>
        <end position="119"/>
    </location>
</feature>
<reference evidence="7" key="1">
    <citation type="submission" date="2018-11" db="EMBL/GenBank/DDBJ databases">
        <authorList>
            <consortium name="Pathogen Informatics"/>
        </authorList>
    </citation>
    <scope>NUCLEOTIDE SEQUENCE</scope>
</reference>
<keyword evidence="4 6" id="KW-1133">Transmembrane helix</keyword>
<dbReference type="Proteomes" id="UP000784294">
    <property type="component" value="Unassembled WGS sequence"/>
</dbReference>
<dbReference type="PANTHER" id="PTHR43243:SF4">
    <property type="entry name" value="CATIONIC AMINO ACID TRANSPORTER 4"/>
    <property type="match status" value="1"/>
</dbReference>
<dbReference type="GO" id="GO:0015171">
    <property type="term" value="F:amino acid transmembrane transporter activity"/>
    <property type="evidence" value="ECO:0007669"/>
    <property type="project" value="TreeGrafter"/>
</dbReference>
<sequence>MPCLSCKGLLLRLVRRRFLASDTKLHTPLDRCLSLWHLILSGISYMIGAGLYVLTGTLIRDHAGPATCISFLLASISAVFTAMCYAEFSTLVPRSGSSYSYTYLMLGELTAFMIGWTMISDLLFSIAAISKALSGTINWMTSGAIATWQNQTLPHLAKSTMLAPTPDLVAAGFLLILFIITASGTHRSMTFGAVVSVIQLIALTVMAIACFVIGSVKNWTDFGGFMPFGLAGVLNGSGIAVFAFSGFEAVSNASEEAKNPRRDLPIAMFVSLAVVTFIYLFSSLGLSFLVPKDMIDYSSPFPAGFELAGQTGMMWFAAVATLLATGATKVVSMFVIPRMFYSMASDGLIFKCLSLLEPRTRVPLLGLVVGTLISILLALFFNVETLADFTSIGILFCYFIIGVDLLVLRYIFVDKQHLLTASSGPGSYGSELELDLHKSEKAKLLDDSTSRLGLLPIRTFAKPLVQLLPSLETNFGFKFILTAFSLALLIFSIGLNYALKHFVVWSYCLTAIFGAIMLVAFLLLCIYKPKVYPNCYEVCRELLSLLPF</sequence>
<comment type="caution">
    <text evidence="7">The sequence shown here is derived from an EMBL/GenBank/DDBJ whole genome shotgun (WGS) entry which is preliminary data.</text>
</comment>
<evidence type="ECO:0000256" key="4">
    <source>
        <dbReference type="ARBA" id="ARBA00022989"/>
    </source>
</evidence>
<dbReference type="Pfam" id="PF13520">
    <property type="entry name" value="AA_permease_2"/>
    <property type="match status" value="1"/>
</dbReference>
<dbReference type="PANTHER" id="PTHR43243">
    <property type="entry name" value="INNER MEMBRANE TRANSPORTER YGJI-RELATED"/>
    <property type="match status" value="1"/>
</dbReference>
<name>A0A3S5AZN6_9PLAT</name>
<accession>A0A3S5AZN6</accession>
<feature type="transmembrane region" description="Helical" evidence="6">
    <location>
        <begin position="362"/>
        <end position="383"/>
    </location>
</feature>
<feature type="transmembrane region" description="Helical" evidence="6">
    <location>
        <begin position="168"/>
        <end position="184"/>
    </location>
</feature>
<proteinExistence type="predicted"/>
<comment type="subcellular location">
    <subcellularLocation>
        <location evidence="1">Membrane</location>
        <topology evidence="1">Multi-pass membrane protein</topology>
    </subcellularLocation>
</comment>
<feature type="transmembrane region" description="Helical" evidence="6">
    <location>
        <begin position="389"/>
        <end position="412"/>
    </location>
</feature>
<evidence type="ECO:0000256" key="5">
    <source>
        <dbReference type="ARBA" id="ARBA00023136"/>
    </source>
</evidence>
<feature type="transmembrane region" description="Helical" evidence="6">
    <location>
        <begin position="66"/>
        <end position="88"/>
    </location>
</feature>
<feature type="transmembrane region" description="Helical" evidence="6">
    <location>
        <begin position="504"/>
        <end position="527"/>
    </location>
</feature>
<evidence type="ECO:0000256" key="2">
    <source>
        <dbReference type="ARBA" id="ARBA00022448"/>
    </source>
</evidence>
<dbReference type="GO" id="GO:0005886">
    <property type="term" value="C:plasma membrane"/>
    <property type="evidence" value="ECO:0007669"/>
    <property type="project" value="TreeGrafter"/>
</dbReference>
<keyword evidence="5 6" id="KW-0472">Membrane</keyword>
<feature type="transmembrane region" description="Helical" evidence="6">
    <location>
        <begin position="35"/>
        <end position="54"/>
    </location>
</feature>
<keyword evidence="3 6" id="KW-0812">Transmembrane</keyword>
<evidence type="ECO:0008006" key="9">
    <source>
        <dbReference type="Google" id="ProtNLM"/>
    </source>
</evidence>